<dbReference type="EMBL" id="JBHUIP010000007">
    <property type="protein sequence ID" value="MFD2262970.1"/>
    <property type="molecule type" value="Genomic_DNA"/>
</dbReference>
<reference evidence="3" key="1">
    <citation type="journal article" date="2019" name="Int. J. Syst. Evol. Microbiol.">
        <title>The Global Catalogue of Microorganisms (GCM) 10K type strain sequencing project: providing services to taxonomists for standard genome sequencing and annotation.</title>
        <authorList>
            <consortium name="The Broad Institute Genomics Platform"/>
            <consortium name="The Broad Institute Genome Sequencing Center for Infectious Disease"/>
            <person name="Wu L."/>
            <person name="Ma J."/>
        </authorList>
    </citation>
    <scope>NUCLEOTIDE SEQUENCE [LARGE SCALE GENOMIC DNA]</scope>
    <source>
        <strain evidence="3">CGMCC 1.19062</strain>
    </source>
</reference>
<comment type="caution">
    <text evidence="2">The sequence shown here is derived from an EMBL/GenBank/DDBJ whole genome shotgun (WGS) entry which is preliminary data.</text>
</comment>
<proteinExistence type="predicted"/>
<sequence>MDLHLSGKPRIFLVVVDGSPELTTALHYACLRARNSGGRVALLTVVEPPDGQNWLGLEELMRAERREAAEQVILRLCAEAQEWAGTTPAVYIREGLLRDELIGLIEEDRSISILVLGASIGQDGPGPLVSHLAGKVAGRLRVPVTVVPGGLSDAQLQALT</sequence>
<dbReference type="CDD" id="cd00293">
    <property type="entry name" value="USP-like"/>
    <property type="match status" value="1"/>
</dbReference>
<dbReference type="Pfam" id="PF00582">
    <property type="entry name" value="Usp"/>
    <property type="match status" value="1"/>
</dbReference>
<feature type="domain" description="UspA" evidence="1">
    <location>
        <begin position="11"/>
        <end position="148"/>
    </location>
</feature>
<dbReference type="RefSeq" id="WP_379875938.1">
    <property type="nucleotide sequence ID" value="NZ_JBHUIP010000007.1"/>
</dbReference>
<dbReference type="Proteomes" id="UP001597295">
    <property type="component" value="Unassembled WGS sequence"/>
</dbReference>
<evidence type="ECO:0000259" key="1">
    <source>
        <dbReference type="Pfam" id="PF00582"/>
    </source>
</evidence>
<evidence type="ECO:0000313" key="2">
    <source>
        <dbReference type="EMBL" id="MFD2262970.1"/>
    </source>
</evidence>
<accession>A0ABW5DQD1</accession>
<keyword evidence="3" id="KW-1185">Reference proteome</keyword>
<gene>
    <name evidence="2" type="ORF">ACFSM5_08735</name>
</gene>
<dbReference type="Gene3D" id="3.40.50.12370">
    <property type="match status" value="1"/>
</dbReference>
<protein>
    <submittedName>
        <fullName evidence="2">Universal stress protein</fullName>
    </submittedName>
</protein>
<dbReference type="SUPFAM" id="SSF52402">
    <property type="entry name" value="Adenine nucleotide alpha hydrolases-like"/>
    <property type="match status" value="1"/>
</dbReference>
<dbReference type="InterPro" id="IPR006016">
    <property type="entry name" value="UspA"/>
</dbReference>
<organism evidence="2 3">
    <name type="scientific">Lacibacterium aquatile</name>
    <dbReference type="NCBI Taxonomy" id="1168082"/>
    <lineage>
        <taxon>Bacteria</taxon>
        <taxon>Pseudomonadati</taxon>
        <taxon>Pseudomonadota</taxon>
        <taxon>Alphaproteobacteria</taxon>
        <taxon>Rhodospirillales</taxon>
        <taxon>Rhodospirillaceae</taxon>
    </lineage>
</organism>
<name>A0ABW5DQD1_9PROT</name>
<evidence type="ECO:0000313" key="3">
    <source>
        <dbReference type="Proteomes" id="UP001597295"/>
    </source>
</evidence>